<evidence type="ECO:0000256" key="4">
    <source>
        <dbReference type="ARBA" id="ARBA00022723"/>
    </source>
</evidence>
<reference evidence="10 11" key="1">
    <citation type="journal article" date="2010" name="Stand. Genomic Sci.">
        <title>Complete genome sequence of Thermosediminibacter oceani type strain (JW/IW-1228P).</title>
        <authorList>
            <person name="Pitluck S."/>
            <person name="Yasawong M."/>
            <person name="Munk C."/>
            <person name="Nolan M."/>
            <person name="Lapidus A."/>
            <person name="Lucas S."/>
            <person name="Glavina Del Rio T."/>
            <person name="Tice H."/>
            <person name="Cheng J.F."/>
            <person name="Bruce D."/>
            <person name="Detter C."/>
            <person name="Tapia R."/>
            <person name="Han C."/>
            <person name="Goodwin L."/>
            <person name="Liolios K."/>
            <person name="Ivanova N."/>
            <person name="Mavromatis K."/>
            <person name="Mikhailova N."/>
            <person name="Pati A."/>
            <person name="Chen A."/>
            <person name="Palaniappan K."/>
            <person name="Land M."/>
            <person name="Hauser L."/>
            <person name="Chang Y.J."/>
            <person name="Jeffries C.D."/>
            <person name="Rohde M."/>
            <person name="Spring S."/>
            <person name="Sikorski J."/>
            <person name="Goker M."/>
            <person name="Woyke T."/>
            <person name="Bristow J."/>
            <person name="Eisen J.A."/>
            <person name="Markowitz V."/>
            <person name="Hugenholtz P."/>
            <person name="Kyrpides N.C."/>
            <person name="Klenk H.P."/>
        </authorList>
    </citation>
    <scope>NUCLEOTIDE SEQUENCE [LARGE SCALE GENOMIC DNA]</scope>
    <source>
        <strain evidence="11">ATCC BAA-1034 / DSM 16646 / JW/IW-1228P</strain>
    </source>
</reference>
<dbReference type="Pfam" id="PF13484">
    <property type="entry name" value="Fer4_16"/>
    <property type="match status" value="1"/>
</dbReference>
<keyword evidence="2" id="KW-0963">Cytoplasm</keyword>
<evidence type="ECO:0000256" key="7">
    <source>
        <dbReference type="ARBA" id="ARBA00023004"/>
    </source>
</evidence>
<evidence type="ECO:0000256" key="5">
    <source>
        <dbReference type="ARBA" id="ARBA00022785"/>
    </source>
</evidence>
<evidence type="ECO:0000256" key="6">
    <source>
        <dbReference type="ARBA" id="ARBA00023002"/>
    </source>
</evidence>
<dbReference type="InterPro" id="IPR013542">
    <property type="entry name" value="QueG_DUF1730"/>
</dbReference>
<gene>
    <name evidence="10" type="ordered locus">Toce_1469</name>
</gene>
<dbReference type="GO" id="GO:0046872">
    <property type="term" value="F:metal ion binding"/>
    <property type="evidence" value="ECO:0007669"/>
    <property type="project" value="UniProtKB-KW"/>
</dbReference>
<dbReference type="GO" id="GO:0051539">
    <property type="term" value="F:4 iron, 4 sulfur cluster binding"/>
    <property type="evidence" value="ECO:0007669"/>
    <property type="project" value="UniProtKB-KW"/>
</dbReference>
<dbReference type="GO" id="GO:0052693">
    <property type="term" value="F:epoxyqueuosine reductase activity"/>
    <property type="evidence" value="ECO:0007669"/>
    <property type="project" value="TreeGrafter"/>
</dbReference>
<dbReference type="Pfam" id="PF08331">
    <property type="entry name" value="QueG_DUF1730"/>
    <property type="match status" value="1"/>
</dbReference>
<evidence type="ECO:0000256" key="3">
    <source>
        <dbReference type="ARBA" id="ARBA00022694"/>
    </source>
</evidence>
<dbReference type="InterPro" id="IPR017896">
    <property type="entry name" value="4Fe4S_Fe-S-bd"/>
</dbReference>
<dbReference type="HOGENOM" id="CLU_030790_2_1_9"/>
<organism evidence="10 11">
    <name type="scientific">Thermosediminibacter oceani (strain ATCC BAA-1034 / DSM 16646 / JW/IW-1228P)</name>
    <dbReference type="NCBI Taxonomy" id="555079"/>
    <lineage>
        <taxon>Bacteria</taxon>
        <taxon>Bacillati</taxon>
        <taxon>Bacillota</taxon>
        <taxon>Clostridia</taxon>
        <taxon>Thermosediminibacterales</taxon>
        <taxon>Thermosediminibacteraceae</taxon>
        <taxon>Thermosediminibacter</taxon>
    </lineage>
</organism>
<accession>D9RXZ5</accession>
<dbReference type="InterPro" id="IPR004453">
    <property type="entry name" value="QueG"/>
</dbReference>
<sequence length="339" mass="38427">MVIFMGIKEKIINFAKSIGLDKVGFTTAEPFLSEREILLERKEKGLFSPFEENDVELRCDPNELLPGARTIICFAMGYLIEHSDDTKSNAEKPLGIISKYASIKDYHRVMGEKLRLVADYIFSNWGGNFRILVDTGGLMDRAAARRAGLGWIGQNTCLFTEEYGSWVFLGEIITDLEVEPDEPSANRCDNCGRCVRACPTGALEAPYRINPFRCLSYVTQMRGSIPEEFRPLLGVRLFGCDTCQEACPKNKNVGIPSHEEFIPDFSLERRLIRLINIDSREFEKIFKPTPIGWRGKNVLRRNAILALSNAGPGHKEHFEKLLEDPSPVIREHALWALKR</sequence>
<keyword evidence="1" id="KW-0004">4Fe-4S</keyword>
<dbReference type="PANTHER" id="PTHR30002:SF4">
    <property type="entry name" value="EPOXYQUEUOSINE REDUCTASE"/>
    <property type="match status" value="1"/>
</dbReference>
<keyword evidence="8" id="KW-0411">Iron-sulfur</keyword>
<dbReference type="AlphaFoldDB" id="D9RXZ5"/>
<dbReference type="Proteomes" id="UP000000272">
    <property type="component" value="Chromosome"/>
</dbReference>
<evidence type="ECO:0000256" key="2">
    <source>
        <dbReference type="ARBA" id="ARBA00022490"/>
    </source>
</evidence>
<dbReference type="PROSITE" id="PS00198">
    <property type="entry name" value="4FE4S_FER_1"/>
    <property type="match status" value="1"/>
</dbReference>
<keyword evidence="7" id="KW-0408">Iron</keyword>
<dbReference type="InterPro" id="IPR017900">
    <property type="entry name" value="4Fe4S_Fe_S_CS"/>
</dbReference>
<dbReference type="NCBIfam" id="TIGR00276">
    <property type="entry name" value="tRNA epoxyqueuosine(34) reductase QueG"/>
    <property type="match status" value="1"/>
</dbReference>
<protein>
    <recommendedName>
        <fullName evidence="9">4Fe-4S ferredoxin-type domain-containing protein</fullName>
    </recommendedName>
</protein>
<keyword evidence="6" id="KW-0560">Oxidoreductase</keyword>
<dbReference type="PROSITE" id="PS51379">
    <property type="entry name" value="4FE4S_FER_2"/>
    <property type="match status" value="1"/>
</dbReference>
<dbReference type="SUPFAM" id="SSF46548">
    <property type="entry name" value="alpha-helical ferredoxin"/>
    <property type="match status" value="1"/>
</dbReference>
<evidence type="ECO:0000259" key="9">
    <source>
        <dbReference type="PROSITE" id="PS51379"/>
    </source>
</evidence>
<keyword evidence="5" id="KW-0671">Queuosine biosynthesis</keyword>
<proteinExistence type="predicted"/>
<dbReference type="PANTHER" id="PTHR30002">
    <property type="entry name" value="EPOXYQUEUOSINE REDUCTASE"/>
    <property type="match status" value="1"/>
</dbReference>
<dbReference type="KEGG" id="toc:Toce_1469"/>
<feature type="domain" description="4Fe-4S ferredoxin-type" evidence="9">
    <location>
        <begin position="179"/>
        <end position="208"/>
    </location>
</feature>
<dbReference type="EMBL" id="CP002131">
    <property type="protein sequence ID" value="ADL08219.1"/>
    <property type="molecule type" value="Genomic_DNA"/>
</dbReference>
<evidence type="ECO:0000256" key="1">
    <source>
        <dbReference type="ARBA" id="ARBA00022485"/>
    </source>
</evidence>
<dbReference type="GO" id="GO:0008616">
    <property type="term" value="P:tRNA queuosine(34) biosynthetic process"/>
    <property type="evidence" value="ECO:0007669"/>
    <property type="project" value="UniProtKB-KW"/>
</dbReference>
<keyword evidence="4" id="KW-0479">Metal-binding</keyword>
<keyword evidence="11" id="KW-1185">Reference proteome</keyword>
<evidence type="ECO:0000256" key="8">
    <source>
        <dbReference type="ARBA" id="ARBA00023014"/>
    </source>
</evidence>
<keyword evidence="3" id="KW-0819">tRNA processing</keyword>
<dbReference type="STRING" id="555079.Toce_1469"/>
<evidence type="ECO:0000313" key="11">
    <source>
        <dbReference type="Proteomes" id="UP000000272"/>
    </source>
</evidence>
<dbReference type="Gene3D" id="3.30.70.20">
    <property type="match status" value="1"/>
</dbReference>
<evidence type="ECO:0000313" key="10">
    <source>
        <dbReference type="EMBL" id="ADL08219.1"/>
    </source>
</evidence>
<dbReference type="eggNOG" id="COG1600">
    <property type="taxonomic scope" value="Bacteria"/>
</dbReference>
<name>D9RXZ5_THEOJ</name>